<evidence type="ECO:0000256" key="2">
    <source>
        <dbReference type="ARBA" id="ARBA00023239"/>
    </source>
</evidence>
<keyword evidence="2" id="KW-0456">Lyase</keyword>
<keyword evidence="7" id="KW-1185">Reference proteome</keyword>
<comment type="similarity">
    <text evidence="4">Belongs to the DeoC/FbaB aldolase family. FbaB subfamily.</text>
</comment>
<proteinExistence type="inferred from homology"/>
<dbReference type="CDD" id="cd00958">
    <property type="entry name" value="DhnA"/>
    <property type="match status" value="1"/>
</dbReference>
<dbReference type="PANTHER" id="PTHR47916:SF4">
    <property type="entry name" value="FRUCTOSE-BISPHOSPHATE ALDOLASE CLASS 1"/>
    <property type="match status" value="1"/>
</dbReference>
<dbReference type="GO" id="GO:0006096">
    <property type="term" value="P:glycolytic process"/>
    <property type="evidence" value="ECO:0007669"/>
    <property type="project" value="UniProtKB-KW"/>
</dbReference>
<evidence type="ECO:0000256" key="5">
    <source>
        <dbReference type="PIRSR" id="PIRSR038992-1"/>
    </source>
</evidence>
<gene>
    <name evidence="6" type="ORF">SAMN05660835_00827</name>
</gene>
<dbReference type="SUPFAM" id="SSF51569">
    <property type="entry name" value="Aldolase"/>
    <property type="match status" value="1"/>
</dbReference>
<dbReference type="InterPro" id="IPR013785">
    <property type="entry name" value="Aldolase_TIM"/>
</dbReference>
<dbReference type="InterPro" id="IPR041720">
    <property type="entry name" value="FbaB-like"/>
</dbReference>
<dbReference type="InterPro" id="IPR050456">
    <property type="entry name" value="DeoC/FbaB_aldolase"/>
</dbReference>
<evidence type="ECO:0000256" key="1">
    <source>
        <dbReference type="ARBA" id="ARBA00013068"/>
    </source>
</evidence>
<organism evidence="6 7">
    <name type="scientific">Desulfurella multipotens</name>
    <dbReference type="NCBI Taxonomy" id="79269"/>
    <lineage>
        <taxon>Bacteria</taxon>
        <taxon>Pseudomonadati</taxon>
        <taxon>Campylobacterota</taxon>
        <taxon>Desulfurellia</taxon>
        <taxon>Desulfurellales</taxon>
        <taxon>Desulfurellaceae</taxon>
        <taxon>Desulfurella</taxon>
    </lineage>
</organism>
<dbReference type="NCBIfam" id="NF005321">
    <property type="entry name" value="PRK06852.1"/>
    <property type="match status" value="1"/>
</dbReference>
<sequence length="301" mass="33427">MDVKVPLDVPYERRQSYIRNFNIMTHETGRLALFAGDQKIEHLNDDFFGPNIPIDDSSPEHLFKIAQNAKIGAFASQIGLIARYGIDYPKIPYVIKINSKTNLVKKDLKDPLSTAMLDIEQIDRFKKQSGLNIVGVGYTIYPGSEFEYIMLKEAAHIIFEAHQLGLIAIIWSYPRGKSVVDEYDPHLVAGACGVAACLGADFVKVNFPKKEGVNIFEAFKEAVLAAGRTRVMCAGGSSKEPKAFLEELYNQVHISGVQGAATGRNIHQKPLKEAISFANAIYAILIENKSVEEAYKIYQEG</sequence>
<dbReference type="PIRSF" id="PIRSF038992">
    <property type="entry name" value="Aldolase_Ia"/>
    <property type="match status" value="1"/>
</dbReference>
<protein>
    <recommendedName>
        <fullName evidence="1">fructose-bisphosphate aldolase</fullName>
        <ecNumber evidence="1">4.1.2.13</ecNumber>
    </recommendedName>
</protein>
<evidence type="ECO:0000313" key="6">
    <source>
        <dbReference type="EMBL" id="SDC43225.1"/>
    </source>
</evidence>
<evidence type="ECO:0000313" key="7">
    <source>
        <dbReference type="Proteomes" id="UP000199411"/>
    </source>
</evidence>
<dbReference type="PANTHER" id="PTHR47916">
    <property type="entry name" value="FRUCTOSE-BISPHOSPHATE ALDOLASE CLASS 1"/>
    <property type="match status" value="1"/>
</dbReference>
<dbReference type="GO" id="GO:0004332">
    <property type="term" value="F:fructose-bisphosphate aldolase activity"/>
    <property type="evidence" value="ECO:0007669"/>
    <property type="project" value="UniProtKB-EC"/>
</dbReference>
<feature type="active site" description="Proton donor" evidence="5">
    <location>
        <position position="173"/>
    </location>
</feature>
<reference evidence="7" key="1">
    <citation type="submission" date="2016-10" db="EMBL/GenBank/DDBJ databases">
        <authorList>
            <person name="Varghese N."/>
            <person name="Submissions S."/>
        </authorList>
    </citation>
    <scope>NUCLEOTIDE SEQUENCE [LARGE SCALE GENOMIC DNA]</scope>
    <source>
        <strain evidence="7">DSM 8415</strain>
    </source>
</reference>
<dbReference type="OrthoDB" id="5915071at2"/>
<feature type="active site" description="Schiff-base intermediate with dihydroxyacetone-P" evidence="5">
    <location>
        <position position="204"/>
    </location>
</feature>
<dbReference type="AlphaFoldDB" id="A0A1G6LKE6"/>
<dbReference type="EC" id="4.1.2.13" evidence="1"/>
<dbReference type="Pfam" id="PF01791">
    <property type="entry name" value="DeoC"/>
    <property type="match status" value="1"/>
</dbReference>
<dbReference type="EMBL" id="FMYU01000005">
    <property type="protein sequence ID" value="SDC43225.1"/>
    <property type="molecule type" value="Genomic_DNA"/>
</dbReference>
<keyword evidence="3" id="KW-0704">Schiff base</keyword>
<dbReference type="RefSeq" id="WP_092128364.1">
    <property type="nucleotide sequence ID" value="NZ_FMYU01000005.1"/>
</dbReference>
<dbReference type="Proteomes" id="UP000199411">
    <property type="component" value="Unassembled WGS sequence"/>
</dbReference>
<evidence type="ECO:0000256" key="3">
    <source>
        <dbReference type="ARBA" id="ARBA00023270"/>
    </source>
</evidence>
<dbReference type="Gene3D" id="3.20.20.70">
    <property type="entry name" value="Aldolase class I"/>
    <property type="match status" value="1"/>
</dbReference>
<dbReference type="SMART" id="SM01133">
    <property type="entry name" value="DeoC"/>
    <property type="match status" value="1"/>
</dbReference>
<name>A0A1G6LKE6_9BACT</name>
<accession>A0A1G6LKE6</accession>
<evidence type="ECO:0000256" key="4">
    <source>
        <dbReference type="ARBA" id="ARBA00049653"/>
    </source>
</evidence>
<dbReference type="InterPro" id="IPR002915">
    <property type="entry name" value="DeoC/FbaB/LacD_aldolase"/>
</dbReference>